<dbReference type="GO" id="GO:0006310">
    <property type="term" value="P:DNA recombination"/>
    <property type="evidence" value="ECO:0007669"/>
    <property type="project" value="UniProtKB-KW"/>
</dbReference>
<dbReference type="GO" id="GO:0003677">
    <property type="term" value="F:DNA binding"/>
    <property type="evidence" value="ECO:0007669"/>
    <property type="project" value="UniProtKB-KW"/>
</dbReference>
<dbReference type="Gene3D" id="1.10.150.130">
    <property type="match status" value="1"/>
</dbReference>
<reference evidence="7" key="1">
    <citation type="submission" date="2018-05" db="EMBL/GenBank/DDBJ databases">
        <authorList>
            <person name="Lanie J.A."/>
            <person name="Ng W.-L."/>
            <person name="Kazmierczak K.M."/>
            <person name="Andrzejewski T.M."/>
            <person name="Davidsen T.M."/>
            <person name="Wayne K.J."/>
            <person name="Tettelin H."/>
            <person name="Glass J.I."/>
            <person name="Rusch D."/>
            <person name="Podicherti R."/>
            <person name="Tsui H.-C.T."/>
            <person name="Winkler M.E."/>
        </authorList>
    </citation>
    <scope>NUCLEOTIDE SEQUENCE</scope>
</reference>
<organism evidence="7">
    <name type="scientific">marine metagenome</name>
    <dbReference type="NCBI Taxonomy" id="408172"/>
    <lineage>
        <taxon>unclassified sequences</taxon>
        <taxon>metagenomes</taxon>
        <taxon>ecological metagenomes</taxon>
    </lineage>
</organism>
<accession>A0A382KAC8</accession>
<feature type="domain" description="Tyr recombinase" evidence="5">
    <location>
        <begin position="168"/>
        <end position="331"/>
    </location>
</feature>
<evidence type="ECO:0000259" key="5">
    <source>
        <dbReference type="PROSITE" id="PS51898"/>
    </source>
</evidence>
<evidence type="ECO:0008006" key="8">
    <source>
        <dbReference type="Google" id="ProtNLM"/>
    </source>
</evidence>
<evidence type="ECO:0000256" key="1">
    <source>
        <dbReference type="ARBA" id="ARBA00008857"/>
    </source>
</evidence>
<sequence>MPKQRKKREGVKRRPGSKFWWASYTDASGRRVQRSTGTTNKKEALALRNKWKTEVWNQQAREIEPDRTFEQLVVSYLKGTSSEKRSSSTDVKRFKYLAAYFPEGTLMNDLTARDVLGYVEHRQSHGVSNKTINKELSLLSSTIKWAKKRLGWELPNPVLGHRLRELDEEARCLTVDEFELLLKAAKEARPHTRNYLPEFCILGFNTMMRPGEMLELEWSRVDFDNKVVRLEVEHTKGKARRLVPLNDVACAALVRLRRICDDHFADTPYVFTHTSPRLLGKRVGSVAKVFQTAVKKAGIAHATPHALRHTGITEGVHAPDANVVDISKIAG</sequence>
<feature type="domain" description="Core-binding (CB)" evidence="6">
    <location>
        <begin position="67"/>
        <end position="147"/>
    </location>
</feature>
<feature type="non-terminal residue" evidence="7">
    <location>
        <position position="331"/>
    </location>
</feature>
<keyword evidence="3" id="KW-0238">DNA-binding</keyword>
<dbReference type="InterPro" id="IPR010998">
    <property type="entry name" value="Integrase_recombinase_N"/>
</dbReference>
<dbReference type="PANTHER" id="PTHR30349:SF64">
    <property type="entry name" value="PROPHAGE INTEGRASE INTD-RELATED"/>
    <property type="match status" value="1"/>
</dbReference>
<dbReference type="PANTHER" id="PTHR30349">
    <property type="entry name" value="PHAGE INTEGRASE-RELATED"/>
    <property type="match status" value="1"/>
</dbReference>
<evidence type="ECO:0000259" key="6">
    <source>
        <dbReference type="PROSITE" id="PS51900"/>
    </source>
</evidence>
<dbReference type="Gene3D" id="1.10.443.10">
    <property type="entry name" value="Intergrase catalytic core"/>
    <property type="match status" value="1"/>
</dbReference>
<keyword evidence="2" id="KW-0229">DNA integration</keyword>
<evidence type="ECO:0000256" key="2">
    <source>
        <dbReference type="ARBA" id="ARBA00022908"/>
    </source>
</evidence>
<dbReference type="InterPro" id="IPR013762">
    <property type="entry name" value="Integrase-like_cat_sf"/>
</dbReference>
<evidence type="ECO:0000256" key="3">
    <source>
        <dbReference type="ARBA" id="ARBA00023125"/>
    </source>
</evidence>
<dbReference type="Pfam" id="PF02899">
    <property type="entry name" value="Phage_int_SAM_1"/>
    <property type="match status" value="1"/>
</dbReference>
<dbReference type="InterPro" id="IPR050090">
    <property type="entry name" value="Tyrosine_recombinase_XerCD"/>
</dbReference>
<dbReference type="CDD" id="cd00796">
    <property type="entry name" value="INT_Rci_Hp1_C"/>
    <property type="match status" value="1"/>
</dbReference>
<dbReference type="PROSITE" id="PS51900">
    <property type="entry name" value="CB"/>
    <property type="match status" value="1"/>
</dbReference>
<name>A0A382KAC8_9ZZZZ</name>
<dbReference type="AlphaFoldDB" id="A0A382KAC8"/>
<dbReference type="PROSITE" id="PS51898">
    <property type="entry name" value="TYR_RECOMBINASE"/>
    <property type="match status" value="1"/>
</dbReference>
<evidence type="ECO:0000313" key="7">
    <source>
        <dbReference type="EMBL" id="SVC20946.1"/>
    </source>
</evidence>
<dbReference type="EMBL" id="UINC01079185">
    <property type="protein sequence ID" value="SVC20946.1"/>
    <property type="molecule type" value="Genomic_DNA"/>
</dbReference>
<gene>
    <name evidence="7" type="ORF">METZ01_LOCUS273800</name>
</gene>
<protein>
    <recommendedName>
        <fullName evidence="8">Tyr recombinase domain-containing protein</fullName>
    </recommendedName>
</protein>
<dbReference type="InterPro" id="IPR044068">
    <property type="entry name" value="CB"/>
</dbReference>
<dbReference type="SUPFAM" id="SSF56349">
    <property type="entry name" value="DNA breaking-rejoining enzymes"/>
    <property type="match status" value="1"/>
</dbReference>
<dbReference type="InterPro" id="IPR004107">
    <property type="entry name" value="Integrase_SAM-like_N"/>
</dbReference>
<dbReference type="InterPro" id="IPR002104">
    <property type="entry name" value="Integrase_catalytic"/>
</dbReference>
<comment type="similarity">
    <text evidence="1">Belongs to the 'phage' integrase family.</text>
</comment>
<evidence type="ECO:0000256" key="4">
    <source>
        <dbReference type="ARBA" id="ARBA00023172"/>
    </source>
</evidence>
<dbReference type="InterPro" id="IPR011010">
    <property type="entry name" value="DNA_brk_join_enz"/>
</dbReference>
<keyword evidence="4" id="KW-0233">DNA recombination</keyword>
<dbReference type="GO" id="GO:0015074">
    <property type="term" value="P:DNA integration"/>
    <property type="evidence" value="ECO:0007669"/>
    <property type="project" value="UniProtKB-KW"/>
</dbReference>
<proteinExistence type="inferred from homology"/>
<dbReference type="Pfam" id="PF00589">
    <property type="entry name" value="Phage_integrase"/>
    <property type="match status" value="1"/>
</dbReference>